<evidence type="ECO:0000259" key="1">
    <source>
        <dbReference type="PROSITE" id="PS50878"/>
    </source>
</evidence>
<dbReference type="AlphaFoldDB" id="A0A803QC53"/>
<dbReference type="EMBL" id="UZAU01000690">
    <property type="status" value="NOT_ANNOTATED_CDS"/>
    <property type="molecule type" value="Genomic_DNA"/>
</dbReference>
<dbReference type="Proteomes" id="UP000596661">
    <property type="component" value="Chromosome 8"/>
</dbReference>
<dbReference type="Gramene" id="evm.model.08.716">
    <property type="protein sequence ID" value="cds.evm.model.08.716"/>
    <property type="gene ID" value="evm.TU.08.716"/>
</dbReference>
<reference evidence="2" key="2">
    <citation type="submission" date="2021-03" db="UniProtKB">
        <authorList>
            <consortium name="EnsemblPlants"/>
        </authorList>
    </citation>
    <scope>IDENTIFICATION</scope>
</reference>
<dbReference type="Pfam" id="PF13966">
    <property type="entry name" value="zf-RVT"/>
    <property type="match status" value="1"/>
</dbReference>
<feature type="domain" description="Reverse transcriptase" evidence="1">
    <location>
        <begin position="1"/>
        <end position="115"/>
    </location>
</feature>
<evidence type="ECO:0000313" key="3">
    <source>
        <dbReference type="Proteomes" id="UP000596661"/>
    </source>
</evidence>
<proteinExistence type="predicted"/>
<protein>
    <recommendedName>
        <fullName evidence="1">Reverse transcriptase domain-containing protein</fullName>
    </recommendedName>
</protein>
<dbReference type="PANTHER" id="PTHR33116:SF84">
    <property type="entry name" value="RNA-DIRECTED DNA POLYMERASE"/>
    <property type="match status" value="1"/>
</dbReference>
<sequence length="430" mass="49733">MSPLLFVLGMEYLSRIFKKIGEWPGFKFHDRCSSLKLNHLCFADDLLVFCHGDFISTMLMLKGLKLFSSTSGLEPNVKKTSVYCSGMPELEVQRILEASNFSRSTLPFRYLGIPICSKRLSRVESQELLEKMTGRIRMWSSRNLSYMGRATLINSVLLAIHAYWAQISILPTKLLKDIEAVCRSFLWKDTHECSGPGLVAWENICQTKSEGGLGFRNIRNWNVAAMRRYVWDIASKKDCLFVKWIHNVYLKNVSWWDYEPPSDCCWSWRKIVGVKNKLKQKTDAAGFVQQRLNTKERIGKYNTTIDLTCLLCGQEEESSKHLFFECEYGRRCLQGITSWLQLSLTATNLQQIAKYISKSKAMPTARRSILRTVMAGLVYHIWKAINDVLWHQKLWHTKVIIQRIQQACTLRILGMSSNIKEEDKKWLIGS</sequence>
<organism evidence="2 3">
    <name type="scientific">Cannabis sativa</name>
    <name type="common">Hemp</name>
    <name type="synonym">Marijuana</name>
    <dbReference type="NCBI Taxonomy" id="3483"/>
    <lineage>
        <taxon>Eukaryota</taxon>
        <taxon>Viridiplantae</taxon>
        <taxon>Streptophyta</taxon>
        <taxon>Embryophyta</taxon>
        <taxon>Tracheophyta</taxon>
        <taxon>Spermatophyta</taxon>
        <taxon>Magnoliopsida</taxon>
        <taxon>eudicotyledons</taxon>
        <taxon>Gunneridae</taxon>
        <taxon>Pentapetalae</taxon>
        <taxon>rosids</taxon>
        <taxon>fabids</taxon>
        <taxon>Rosales</taxon>
        <taxon>Cannabaceae</taxon>
        <taxon>Cannabis</taxon>
    </lineage>
</organism>
<dbReference type="InterPro" id="IPR000477">
    <property type="entry name" value="RT_dom"/>
</dbReference>
<accession>A0A803QC53</accession>
<reference evidence="2" key="1">
    <citation type="submission" date="2018-11" db="EMBL/GenBank/DDBJ databases">
        <authorList>
            <person name="Grassa J C."/>
        </authorList>
    </citation>
    <scope>NUCLEOTIDE SEQUENCE [LARGE SCALE GENOMIC DNA]</scope>
</reference>
<keyword evidence="3" id="KW-1185">Reference proteome</keyword>
<dbReference type="InterPro" id="IPR026960">
    <property type="entry name" value="RVT-Znf"/>
</dbReference>
<dbReference type="Pfam" id="PF00078">
    <property type="entry name" value="RVT_1"/>
    <property type="match status" value="1"/>
</dbReference>
<name>A0A803QC53_CANSA</name>
<dbReference type="PROSITE" id="PS50878">
    <property type="entry name" value="RT_POL"/>
    <property type="match status" value="1"/>
</dbReference>
<dbReference type="PANTHER" id="PTHR33116">
    <property type="entry name" value="REVERSE TRANSCRIPTASE ZINC-BINDING DOMAIN-CONTAINING PROTEIN-RELATED-RELATED"/>
    <property type="match status" value="1"/>
</dbReference>
<dbReference type="EnsemblPlants" id="evm.model.08.716">
    <property type="protein sequence ID" value="cds.evm.model.08.716"/>
    <property type="gene ID" value="evm.TU.08.716"/>
</dbReference>
<evidence type="ECO:0000313" key="2">
    <source>
        <dbReference type="EnsemblPlants" id="cds.evm.model.08.716"/>
    </source>
</evidence>